<protein>
    <submittedName>
        <fullName evidence="2">Uncharacterized protein</fullName>
    </submittedName>
</protein>
<feature type="transmembrane region" description="Helical" evidence="1">
    <location>
        <begin position="12"/>
        <end position="31"/>
    </location>
</feature>
<keyword evidence="1" id="KW-0812">Transmembrane</keyword>
<dbReference type="EMBL" id="BART01025460">
    <property type="protein sequence ID" value="GAH01174.1"/>
    <property type="molecule type" value="Genomic_DNA"/>
</dbReference>
<gene>
    <name evidence="2" type="ORF">S01H4_45699</name>
</gene>
<reference evidence="2" key="1">
    <citation type="journal article" date="2014" name="Front. Microbiol.">
        <title>High frequency of phylogenetically diverse reductive dehalogenase-homologous genes in deep subseafloor sedimentary metagenomes.</title>
        <authorList>
            <person name="Kawai M."/>
            <person name="Futagami T."/>
            <person name="Toyoda A."/>
            <person name="Takaki Y."/>
            <person name="Nishi S."/>
            <person name="Hori S."/>
            <person name="Arai W."/>
            <person name="Tsubouchi T."/>
            <person name="Morono Y."/>
            <person name="Uchiyama I."/>
            <person name="Ito T."/>
            <person name="Fujiyama A."/>
            <person name="Inagaki F."/>
            <person name="Takami H."/>
        </authorList>
    </citation>
    <scope>NUCLEOTIDE SEQUENCE</scope>
    <source>
        <strain evidence="2">Expedition CK06-06</strain>
    </source>
</reference>
<keyword evidence="1" id="KW-1133">Transmembrane helix</keyword>
<proteinExistence type="predicted"/>
<dbReference type="AlphaFoldDB" id="X1D7W4"/>
<feature type="non-terminal residue" evidence="2">
    <location>
        <position position="63"/>
    </location>
</feature>
<name>X1D7W4_9ZZZZ</name>
<evidence type="ECO:0000256" key="1">
    <source>
        <dbReference type="SAM" id="Phobius"/>
    </source>
</evidence>
<comment type="caution">
    <text evidence="2">The sequence shown here is derived from an EMBL/GenBank/DDBJ whole genome shotgun (WGS) entry which is preliminary data.</text>
</comment>
<organism evidence="2">
    <name type="scientific">marine sediment metagenome</name>
    <dbReference type="NCBI Taxonomy" id="412755"/>
    <lineage>
        <taxon>unclassified sequences</taxon>
        <taxon>metagenomes</taxon>
        <taxon>ecological metagenomes</taxon>
    </lineage>
</organism>
<sequence length="63" mass="7143">MELTYKNAVRISSGITFIISIIWWNIFELFLGLDTNSFIICGTLAGTGIIMFIIESIRDDEPE</sequence>
<feature type="transmembrane region" description="Helical" evidence="1">
    <location>
        <begin position="37"/>
        <end position="54"/>
    </location>
</feature>
<evidence type="ECO:0000313" key="2">
    <source>
        <dbReference type="EMBL" id="GAH01174.1"/>
    </source>
</evidence>
<keyword evidence="1" id="KW-0472">Membrane</keyword>
<accession>X1D7W4</accession>